<sequence length="116" mass="12241">MTDTSAGSSPTKVAPAYPAAGVASLMRDELLNAVRSTYKRKGLPLPPDDASVVAKPIEIDSQLVVETLQVLDDILPFKVTESVVKAGGYGSIEAAVAHVTGRVEKKWSEHHTGAKT</sequence>
<dbReference type="EMBL" id="JAFICZ010000001">
    <property type="protein sequence ID" value="MBP1294317.1"/>
    <property type="molecule type" value="Genomic_DNA"/>
</dbReference>
<gene>
    <name evidence="1" type="ORF">JOH49_004070</name>
</gene>
<comment type="caution">
    <text evidence="1">The sequence shown here is derived from an EMBL/GenBank/DDBJ whole genome shotgun (WGS) entry which is preliminary data.</text>
</comment>
<evidence type="ECO:0000313" key="1">
    <source>
        <dbReference type="EMBL" id="MBP1294317.1"/>
    </source>
</evidence>
<dbReference type="RefSeq" id="WP_172646890.1">
    <property type="nucleotide sequence ID" value="NZ_JAFICZ010000001.1"/>
</dbReference>
<accession>A0A8I1Y6T5</accession>
<organism evidence="1 2">
    <name type="scientific">Bradyrhizobium elkanii</name>
    <dbReference type="NCBI Taxonomy" id="29448"/>
    <lineage>
        <taxon>Bacteria</taxon>
        <taxon>Pseudomonadati</taxon>
        <taxon>Pseudomonadota</taxon>
        <taxon>Alphaproteobacteria</taxon>
        <taxon>Hyphomicrobiales</taxon>
        <taxon>Nitrobacteraceae</taxon>
        <taxon>Bradyrhizobium</taxon>
    </lineage>
</organism>
<reference evidence="1" key="1">
    <citation type="submission" date="2021-02" db="EMBL/GenBank/DDBJ databases">
        <title>Genomic Encyclopedia of Type Strains, Phase IV (KMG-V): Genome sequencing to study the core and pangenomes of soil and plant-associated prokaryotes.</title>
        <authorList>
            <person name="Whitman W."/>
        </authorList>
    </citation>
    <scope>NUCLEOTIDE SEQUENCE</scope>
    <source>
        <strain evidence="1">USDA 406</strain>
    </source>
</reference>
<evidence type="ECO:0000313" key="2">
    <source>
        <dbReference type="Proteomes" id="UP000673383"/>
    </source>
</evidence>
<dbReference type="Proteomes" id="UP000673383">
    <property type="component" value="Unassembled WGS sequence"/>
</dbReference>
<protein>
    <submittedName>
        <fullName evidence="1">Uncharacterized protein</fullName>
    </submittedName>
</protein>
<name>A0A8I1Y6T5_BRAEL</name>
<proteinExistence type="predicted"/>
<dbReference type="AlphaFoldDB" id="A0A8I1Y6T5"/>